<dbReference type="AlphaFoldDB" id="A0A0D1YM08"/>
<evidence type="ECO:0000313" key="7">
    <source>
        <dbReference type="EMBL" id="KIV83897.1"/>
    </source>
</evidence>
<dbReference type="SUPFAM" id="SSF53383">
    <property type="entry name" value="PLP-dependent transferases"/>
    <property type="match status" value="1"/>
</dbReference>
<dbReference type="PANTHER" id="PTHR42790">
    <property type="entry name" value="AMINOTRANSFERASE"/>
    <property type="match status" value="1"/>
</dbReference>
<dbReference type="PANTHER" id="PTHR42790:SF1">
    <property type="entry name" value="AROMATIC AMINO ACID AMINOTRANSFERASE, HYPOTHETICAL (EUROFUNG)"/>
    <property type="match status" value="1"/>
</dbReference>
<dbReference type="InterPro" id="IPR015424">
    <property type="entry name" value="PyrdxlP-dep_Trfase"/>
</dbReference>
<keyword evidence="3" id="KW-0032">Aminotransferase</keyword>
<keyword evidence="4" id="KW-0808">Transferase</keyword>
<dbReference type="GO" id="GO:0008483">
    <property type="term" value="F:transaminase activity"/>
    <property type="evidence" value="ECO:0007669"/>
    <property type="project" value="UniProtKB-KW"/>
</dbReference>
<sequence>MSSEDSKDHVSLKPKPLSLTHHFSRTSLKRVPNVLKEYYKFLREPEMGNLAGGLPFTKSFPFNTLELSVVDSGTFSTSDSKYMAAGSTPRIHIPRTSQSCSSVRKIDLDTALQYGGAQGYPPLYAWLKKLTNVLYHPNIPYEGGADVMIDGGSADGLSKIYEVLFDHWDGEVNDVRDRQGLIVEEFVYAPPVASIQHRDVNIVPVRMDSEGMLAYGDGSLSDVLRNWDPAKGKRPHALYIIPTGQNPTSGVLSFQRRKEIYELCSEFDLILIEDDPYWNLYYPSAQAMSMKYRGVAASANFPTNLNHNYSTESLKGRSTGYQFLDELIPSFLSIDVDGRVIRLDTFSKTIAPGCRLGWITAQPSICEQIFRVTDGTTQQPSGFVQVIVAQLLGEFGDPATNASVVGSTAEATGWGLTGWVRWLEGLRSTYERRMIKMATIFEEHKLVPSQGSQTEMYTFSWPMGGMFIWLKINIFNHPLITSVDPKRLMFALWVSCTQRPYRVLTCPGGDFAANKSIKDAEGYLFLRFCFAAVDEDVLEDKSRSFIQACQDFWAIKDPKYIDHFLREEDAMKEMTQAARDTAEVDREVVADL</sequence>
<dbReference type="Pfam" id="PF00155">
    <property type="entry name" value="Aminotran_1_2"/>
    <property type="match status" value="1"/>
</dbReference>
<dbReference type="Proteomes" id="UP000053599">
    <property type="component" value="Unassembled WGS sequence"/>
</dbReference>
<dbReference type="GO" id="GO:1901605">
    <property type="term" value="P:alpha-amino acid metabolic process"/>
    <property type="evidence" value="ECO:0007669"/>
    <property type="project" value="TreeGrafter"/>
</dbReference>
<proteinExistence type="inferred from homology"/>
<gene>
    <name evidence="7" type="ORF">PV11_05882</name>
</gene>
<evidence type="ECO:0000259" key="6">
    <source>
        <dbReference type="Pfam" id="PF00155"/>
    </source>
</evidence>
<protein>
    <recommendedName>
        <fullName evidence="6">Aminotransferase class I/classII large domain-containing protein</fullName>
    </recommendedName>
</protein>
<accession>A0A0D1YM08</accession>
<comment type="cofactor">
    <cofactor evidence="1">
        <name>pyridoxal 5'-phosphate</name>
        <dbReference type="ChEBI" id="CHEBI:597326"/>
    </cofactor>
</comment>
<feature type="domain" description="Aminotransferase class I/classII large" evidence="6">
    <location>
        <begin position="181"/>
        <end position="394"/>
    </location>
</feature>
<evidence type="ECO:0000256" key="1">
    <source>
        <dbReference type="ARBA" id="ARBA00001933"/>
    </source>
</evidence>
<comment type="similarity">
    <text evidence="2">Belongs to the class-I pyridoxal-phosphate-dependent aminotransferase family.</text>
</comment>
<evidence type="ECO:0000313" key="8">
    <source>
        <dbReference type="Proteomes" id="UP000053599"/>
    </source>
</evidence>
<evidence type="ECO:0000256" key="4">
    <source>
        <dbReference type="ARBA" id="ARBA00022679"/>
    </source>
</evidence>
<dbReference type="STRING" id="1016849.A0A0D1YM08"/>
<evidence type="ECO:0000256" key="5">
    <source>
        <dbReference type="ARBA" id="ARBA00022898"/>
    </source>
</evidence>
<dbReference type="Gene3D" id="3.40.640.10">
    <property type="entry name" value="Type I PLP-dependent aspartate aminotransferase-like (Major domain)"/>
    <property type="match status" value="1"/>
</dbReference>
<organism evidence="7 8">
    <name type="scientific">Exophiala sideris</name>
    <dbReference type="NCBI Taxonomy" id="1016849"/>
    <lineage>
        <taxon>Eukaryota</taxon>
        <taxon>Fungi</taxon>
        <taxon>Dikarya</taxon>
        <taxon>Ascomycota</taxon>
        <taxon>Pezizomycotina</taxon>
        <taxon>Eurotiomycetes</taxon>
        <taxon>Chaetothyriomycetidae</taxon>
        <taxon>Chaetothyriales</taxon>
        <taxon>Herpotrichiellaceae</taxon>
        <taxon>Exophiala</taxon>
    </lineage>
</organism>
<keyword evidence="5" id="KW-0663">Pyridoxal phosphate</keyword>
<dbReference type="GO" id="GO:0030170">
    <property type="term" value="F:pyridoxal phosphate binding"/>
    <property type="evidence" value="ECO:0007669"/>
    <property type="project" value="InterPro"/>
</dbReference>
<dbReference type="EMBL" id="KN846952">
    <property type="protein sequence ID" value="KIV83897.1"/>
    <property type="molecule type" value="Genomic_DNA"/>
</dbReference>
<evidence type="ECO:0000256" key="2">
    <source>
        <dbReference type="ARBA" id="ARBA00007441"/>
    </source>
</evidence>
<name>A0A0D1YM08_9EURO</name>
<dbReference type="HOGENOM" id="CLU_017584_0_5_1"/>
<dbReference type="InterPro" id="IPR004839">
    <property type="entry name" value="Aminotransferase_I/II_large"/>
</dbReference>
<dbReference type="CDD" id="cd00609">
    <property type="entry name" value="AAT_like"/>
    <property type="match status" value="1"/>
</dbReference>
<evidence type="ECO:0000256" key="3">
    <source>
        <dbReference type="ARBA" id="ARBA00022576"/>
    </source>
</evidence>
<dbReference type="InterPro" id="IPR015421">
    <property type="entry name" value="PyrdxlP-dep_Trfase_major"/>
</dbReference>
<dbReference type="InterPro" id="IPR050859">
    <property type="entry name" value="Class-I_PLP-dep_aminotransf"/>
</dbReference>
<dbReference type="OrthoDB" id="691673at2759"/>
<reference evidence="7 8" key="1">
    <citation type="submission" date="2015-01" db="EMBL/GenBank/DDBJ databases">
        <title>The Genome Sequence of Exophiala sideris CBS121828.</title>
        <authorList>
            <consortium name="The Broad Institute Genomics Platform"/>
            <person name="Cuomo C."/>
            <person name="de Hoog S."/>
            <person name="Gorbushina A."/>
            <person name="Stielow B."/>
            <person name="Teixiera M."/>
            <person name="Abouelleil A."/>
            <person name="Chapman S.B."/>
            <person name="Priest M."/>
            <person name="Young S.K."/>
            <person name="Wortman J."/>
            <person name="Nusbaum C."/>
            <person name="Birren B."/>
        </authorList>
    </citation>
    <scope>NUCLEOTIDE SEQUENCE [LARGE SCALE GENOMIC DNA]</scope>
    <source>
        <strain evidence="7 8">CBS 121828</strain>
    </source>
</reference>